<organism evidence="1 2">
    <name type="scientific">Austropuccinia psidii MF-1</name>
    <dbReference type="NCBI Taxonomy" id="1389203"/>
    <lineage>
        <taxon>Eukaryota</taxon>
        <taxon>Fungi</taxon>
        <taxon>Dikarya</taxon>
        <taxon>Basidiomycota</taxon>
        <taxon>Pucciniomycotina</taxon>
        <taxon>Pucciniomycetes</taxon>
        <taxon>Pucciniales</taxon>
        <taxon>Sphaerophragmiaceae</taxon>
        <taxon>Austropuccinia</taxon>
    </lineage>
</organism>
<name>A0A9Q3CCV4_9BASI</name>
<reference evidence="1" key="1">
    <citation type="submission" date="2021-03" db="EMBL/GenBank/DDBJ databases">
        <title>Draft genome sequence of rust myrtle Austropuccinia psidii MF-1, a brazilian biotype.</title>
        <authorList>
            <person name="Quecine M.C."/>
            <person name="Pachon D.M.R."/>
            <person name="Bonatelli M.L."/>
            <person name="Correr F.H."/>
            <person name="Franceschini L.M."/>
            <person name="Leite T.F."/>
            <person name="Margarido G.R.A."/>
            <person name="Almeida C.A."/>
            <person name="Ferrarezi J.A."/>
            <person name="Labate C.A."/>
        </authorList>
    </citation>
    <scope>NUCLEOTIDE SEQUENCE</scope>
    <source>
        <strain evidence="1">MF-1</strain>
    </source>
</reference>
<gene>
    <name evidence="1" type="ORF">O181_022579</name>
</gene>
<evidence type="ECO:0000313" key="2">
    <source>
        <dbReference type="Proteomes" id="UP000765509"/>
    </source>
</evidence>
<dbReference type="EMBL" id="AVOT02006964">
    <property type="protein sequence ID" value="MBW0482864.1"/>
    <property type="molecule type" value="Genomic_DNA"/>
</dbReference>
<keyword evidence="2" id="KW-1185">Reference proteome</keyword>
<protein>
    <submittedName>
        <fullName evidence="1">Uncharacterized protein</fullName>
    </submittedName>
</protein>
<proteinExistence type="predicted"/>
<dbReference type="AlphaFoldDB" id="A0A9Q3CCV4"/>
<accession>A0A9Q3CCV4</accession>
<dbReference type="Proteomes" id="UP000765509">
    <property type="component" value="Unassembled WGS sequence"/>
</dbReference>
<evidence type="ECO:0000313" key="1">
    <source>
        <dbReference type="EMBL" id="MBW0482864.1"/>
    </source>
</evidence>
<comment type="caution">
    <text evidence="1">The sequence shown here is derived from an EMBL/GenBank/DDBJ whole genome shotgun (WGS) entry which is preliminary data.</text>
</comment>
<sequence>MSDTHASEDKDAIISCLQQHLLRFQMQNDQEENSFYKNFIKDPSLLINNAVILTHNGSNCEEWKECLNISLEMVIPPIKSYCDKLSNFDSLRLLEETLLHNLIIKAINPEFYCSRVAKDKDSKNLLQTISAHCQKSTRSSAL</sequence>